<evidence type="ECO:0000256" key="1">
    <source>
        <dbReference type="ARBA" id="ARBA00022737"/>
    </source>
</evidence>
<keyword evidence="1" id="KW-0677">Repeat</keyword>
<dbReference type="Gene3D" id="3.40.50.10490">
    <property type="entry name" value="Glucose-6-phosphate isomerase like protein, domain 1"/>
    <property type="match status" value="1"/>
</dbReference>
<keyword evidence="2" id="KW-0129">CBS domain</keyword>
<dbReference type="InterPro" id="IPR004800">
    <property type="entry name" value="KdsD/KpsF-type"/>
</dbReference>
<evidence type="ECO:0000259" key="3">
    <source>
        <dbReference type="PROSITE" id="PS51464"/>
    </source>
</evidence>
<dbReference type="InterPro" id="IPR035474">
    <property type="entry name" value="SIS_Kpsf"/>
</dbReference>
<dbReference type="GO" id="GO:1901135">
    <property type="term" value="P:carbohydrate derivative metabolic process"/>
    <property type="evidence" value="ECO:0007669"/>
    <property type="project" value="InterPro"/>
</dbReference>
<dbReference type="PROSITE" id="PS51464">
    <property type="entry name" value="SIS"/>
    <property type="match status" value="1"/>
</dbReference>
<dbReference type="PANTHER" id="PTHR42745:SF1">
    <property type="entry name" value="ARABINOSE 5-PHOSPHATE ISOMERASE KDSD"/>
    <property type="match status" value="1"/>
</dbReference>
<dbReference type="Pfam" id="PF01380">
    <property type="entry name" value="SIS"/>
    <property type="match status" value="1"/>
</dbReference>
<protein>
    <recommendedName>
        <fullName evidence="3">SIS domain-containing protein</fullName>
    </recommendedName>
</protein>
<dbReference type="NCBIfam" id="TIGR00393">
    <property type="entry name" value="kpsF"/>
    <property type="match status" value="1"/>
</dbReference>
<gene>
    <name evidence="4" type="ORF">METZ01_LOCUS373863</name>
</gene>
<reference evidence="4" key="1">
    <citation type="submission" date="2018-05" db="EMBL/GenBank/DDBJ databases">
        <authorList>
            <person name="Lanie J.A."/>
            <person name="Ng W.-L."/>
            <person name="Kazmierczak K.M."/>
            <person name="Andrzejewski T.M."/>
            <person name="Davidsen T.M."/>
            <person name="Wayne K.J."/>
            <person name="Tettelin H."/>
            <person name="Glass J.I."/>
            <person name="Rusch D."/>
            <person name="Podicherti R."/>
            <person name="Tsui H.-C.T."/>
            <person name="Winkler M.E."/>
        </authorList>
    </citation>
    <scope>NUCLEOTIDE SEQUENCE</scope>
</reference>
<proteinExistence type="predicted"/>
<dbReference type="InterPro" id="IPR046348">
    <property type="entry name" value="SIS_dom_sf"/>
</dbReference>
<sequence length="243" mass="26368">MNKLQILSEAKKVLSIELKAIKSIGSSFDNNFYNIVKTIFQTKGRVIVTGIGKSGHIANKISATLSSTGTPSQFIHATEASHGDLGNITRNDCILAISNSGQSNELNDIINFSKRFNIPLLSISANKKGFLFSKSDYAILFKKPIEACPLNLAPTSSTTMTLIIGDAIAITLLKMRGFKKSHFSKFHPGGNLGKDLVKISEIMHGIKELPLVKESDLMSKVLLIITKKSFGCVGVINKSMNLV</sequence>
<evidence type="ECO:0000256" key="2">
    <source>
        <dbReference type="ARBA" id="ARBA00023122"/>
    </source>
</evidence>
<name>A0A382TFV1_9ZZZZ</name>
<evidence type="ECO:0000313" key="4">
    <source>
        <dbReference type="EMBL" id="SVD21009.1"/>
    </source>
</evidence>
<dbReference type="Gene3D" id="3.10.580.10">
    <property type="entry name" value="CBS-domain"/>
    <property type="match status" value="1"/>
</dbReference>
<dbReference type="CDD" id="cd05014">
    <property type="entry name" value="SIS_Kpsf"/>
    <property type="match status" value="1"/>
</dbReference>
<feature type="non-terminal residue" evidence="4">
    <location>
        <position position="243"/>
    </location>
</feature>
<organism evidence="4">
    <name type="scientific">marine metagenome</name>
    <dbReference type="NCBI Taxonomy" id="408172"/>
    <lineage>
        <taxon>unclassified sequences</taxon>
        <taxon>metagenomes</taxon>
        <taxon>ecological metagenomes</taxon>
    </lineage>
</organism>
<feature type="domain" description="SIS" evidence="3">
    <location>
        <begin position="35"/>
        <end position="178"/>
    </location>
</feature>
<dbReference type="InterPro" id="IPR001347">
    <property type="entry name" value="SIS_dom"/>
</dbReference>
<dbReference type="InterPro" id="IPR046342">
    <property type="entry name" value="CBS_dom_sf"/>
</dbReference>
<dbReference type="FunFam" id="3.40.50.10490:FF:000011">
    <property type="entry name" value="Arabinose 5-phosphate isomerase"/>
    <property type="match status" value="1"/>
</dbReference>
<dbReference type="GO" id="GO:0005975">
    <property type="term" value="P:carbohydrate metabolic process"/>
    <property type="evidence" value="ECO:0007669"/>
    <property type="project" value="InterPro"/>
</dbReference>
<dbReference type="GO" id="GO:0097367">
    <property type="term" value="F:carbohydrate derivative binding"/>
    <property type="evidence" value="ECO:0007669"/>
    <property type="project" value="InterPro"/>
</dbReference>
<accession>A0A382TFV1</accession>
<dbReference type="InterPro" id="IPR050986">
    <property type="entry name" value="GutQ/KpsF_isomerases"/>
</dbReference>
<dbReference type="AlphaFoldDB" id="A0A382TFV1"/>
<dbReference type="PANTHER" id="PTHR42745">
    <property type="match status" value="1"/>
</dbReference>
<dbReference type="EMBL" id="UINC01136317">
    <property type="protein sequence ID" value="SVD21009.1"/>
    <property type="molecule type" value="Genomic_DNA"/>
</dbReference>
<dbReference type="GO" id="GO:0016853">
    <property type="term" value="F:isomerase activity"/>
    <property type="evidence" value="ECO:0007669"/>
    <property type="project" value="InterPro"/>
</dbReference>
<dbReference type="SUPFAM" id="SSF53697">
    <property type="entry name" value="SIS domain"/>
    <property type="match status" value="1"/>
</dbReference>